<feature type="region of interest" description="Disordered" evidence="1">
    <location>
        <begin position="1"/>
        <end position="24"/>
    </location>
</feature>
<dbReference type="GO" id="GO:0046081">
    <property type="term" value="P:dUTP catabolic process"/>
    <property type="evidence" value="ECO:0007669"/>
    <property type="project" value="TreeGrafter"/>
</dbReference>
<dbReference type="InterPro" id="IPR004518">
    <property type="entry name" value="MazG-like_dom"/>
</dbReference>
<dbReference type="SUPFAM" id="SSF101386">
    <property type="entry name" value="all-alpha NTP pyrophosphatases"/>
    <property type="match status" value="1"/>
</dbReference>
<dbReference type="Pfam" id="PF03819">
    <property type="entry name" value="MazG"/>
    <property type="match status" value="1"/>
</dbReference>
<sequence length="149" mass="17441">MLQNWEKLKQKERAENGQDKPKGLLDGIPVTYPALSQAQSIQDRAARVGFDWKEIGPVMDKVHEEYEEVMSAPNEQERAKELGDLLFAVVNLVRWYKVDAESALRETNLKFRRRFSYIEKRSVELGKPMQDMSLEEMDVYWNEAKGFEK</sequence>
<evidence type="ECO:0000313" key="3">
    <source>
        <dbReference type="EMBL" id="MPM97588.1"/>
    </source>
</evidence>
<dbReference type="InterPro" id="IPR011551">
    <property type="entry name" value="NTP_PyrPHydrolase_MazG"/>
</dbReference>
<feature type="compositionally biased region" description="Basic and acidic residues" evidence="1">
    <location>
        <begin position="1"/>
        <end position="23"/>
    </location>
</feature>
<accession>A0A645E8N7</accession>
<evidence type="ECO:0000256" key="1">
    <source>
        <dbReference type="SAM" id="MobiDB-lite"/>
    </source>
</evidence>
<dbReference type="EC" id="3.6.1.8" evidence="3"/>
<feature type="domain" description="NTP pyrophosphohydrolase MazG-like" evidence="2">
    <location>
        <begin position="61"/>
        <end position="114"/>
    </location>
</feature>
<dbReference type="GO" id="GO:0046047">
    <property type="term" value="P:TTP catabolic process"/>
    <property type="evidence" value="ECO:0007669"/>
    <property type="project" value="TreeGrafter"/>
</dbReference>
<name>A0A645E8N7_9ZZZZ</name>
<reference evidence="3" key="1">
    <citation type="submission" date="2019-08" db="EMBL/GenBank/DDBJ databases">
        <authorList>
            <person name="Kucharzyk K."/>
            <person name="Murdoch R.W."/>
            <person name="Higgins S."/>
            <person name="Loffler F."/>
        </authorList>
    </citation>
    <scope>NUCLEOTIDE SEQUENCE</scope>
</reference>
<evidence type="ECO:0000259" key="2">
    <source>
        <dbReference type="Pfam" id="PF03819"/>
    </source>
</evidence>
<gene>
    <name evidence="3" type="primary">mazG_25</name>
    <name evidence="3" type="ORF">SDC9_144763</name>
</gene>
<proteinExistence type="predicted"/>
<dbReference type="NCBIfam" id="TIGR00444">
    <property type="entry name" value="mazG"/>
    <property type="match status" value="1"/>
</dbReference>
<dbReference type="Gene3D" id="1.10.287.1080">
    <property type="entry name" value="MazG-like"/>
    <property type="match status" value="1"/>
</dbReference>
<dbReference type="GO" id="GO:0046076">
    <property type="term" value="P:dTTP catabolic process"/>
    <property type="evidence" value="ECO:0007669"/>
    <property type="project" value="TreeGrafter"/>
</dbReference>
<dbReference type="InterPro" id="IPR048011">
    <property type="entry name" value="NTP-PPase_MazG-like_C"/>
</dbReference>
<dbReference type="PANTHER" id="PTHR30522">
    <property type="entry name" value="NUCLEOSIDE TRIPHOSPHATE PYROPHOSPHOHYDROLASE"/>
    <property type="match status" value="1"/>
</dbReference>
<protein>
    <submittedName>
        <fullName evidence="3">Nucleoside triphosphate pyrophosphohydrolase</fullName>
        <ecNumber evidence="3">3.6.1.8</ecNumber>
    </submittedName>
</protein>
<dbReference type="AlphaFoldDB" id="A0A645E8N7"/>
<comment type="caution">
    <text evidence="3">The sequence shown here is derived from an EMBL/GenBank/DDBJ whole genome shotgun (WGS) entry which is preliminary data.</text>
</comment>
<dbReference type="EMBL" id="VSSQ01043847">
    <property type="protein sequence ID" value="MPM97588.1"/>
    <property type="molecule type" value="Genomic_DNA"/>
</dbReference>
<dbReference type="GO" id="GO:0006203">
    <property type="term" value="P:dGTP catabolic process"/>
    <property type="evidence" value="ECO:0007669"/>
    <property type="project" value="TreeGrafter"/>
</dbReference>
<dbReference type="PANTHER" id="PTHR30522:SF0">
    <property type="entry name" value="NUCLEOSIDE TRIPHOSPHATE PYROPHOSPHOHYDROLASE"/>
    <property type="match status" value="1"/>
</dbReference>
<keyword evidence="3" id="KW-0378">Hydrolase</keyword>
<organism evidence="3">
    <name type="scientific">bioreactor metagenome</name>
    <dbReference type="NCBI Taxonomy" id="1076179"/>
    <lineage>
        <taxon>unclassified sequences</taxon>
        <taxon>metagenomes</taxon>
        <taxon>ecological metagenomes</taxon>
    </lineage>
</organism>
<dbReference type="GO" id="GO:0046052">
    <property type="term" value="P:UTP catabolic process"/>
    <property type="evidence" value="ECO:0007669"/>
    <property type="project" value="TreeGrafter"/>
</dbReference>
<dbReference type="CDD" id="cd11529">
    <property type="entry name" value="NTP-PPase_MazG_Cterm"/>
    <property type="match status" value="1"/>
</dbReference>
<dbReference type="FunFam" id="1.10.287.1080:FF:000003">
    <property type="entry name" value="Nucleoside triphosphate pyrophosphohydrolase"/>
    <property type="match status" value="1"/>
</dbReference>
<dbReference type="GO" id="GO:0047693">
    <property type="term" value="F:ATP diphosphatase activity"/>
    <property type="evidence" value="ECO:0007669"/>
    <property type="project" value="UniProtKB-EC"/>
</dbReference>
<dbReference type="GO" id="GO:0046061">
    <property type="term" value="P:dATP catabolic process"/>
    <property type="evidence" value="ECO:0007669"/>
    <property type="project" value="TreeGrafter"/>
</dbReference>